<feature type="coiled-coil region" evidence="10">
    <location>
        <begin position="328"/>
        <end position="362"/>
    </location>
</feature>
<evidence type="ECO:0000256" key="3">
    <source>
        <dbReference type="ARBA" id="ARBA00021315"/>
    </source>
</evidence>
<keyword evidence="7 9" id="KW-0234">DNA repair</keyword>
<feature type="domain" description="RecF/RecN/SMC N-terminal" evidence="11">
    <location>
        <begin position="2"/>
        <end position="506"/>
    </location>
</feature>
<evidence type="ECO:0000256" key="7">
    <source>
        <dbReference type="ARBA" id="ARBA00023204"/>
    </source>
</evidence>
<organism evidence="12 13">
    <name type="scientific">Saccharicrinis fermentans DSM 9555 = JCM 21142</name>
    <dbReference type="NCBI Taxonomy" id="869213"/>
    <lineage>
        <taxon>Bacteria</taxon>
        <taxon>Pseudomonadati</taxon>
        <taxon>Bacteroidota</taxon>
        <taxon>Bacteroidia</taxon>
        <taxon>Marinilabiliales</taxon>
        <taxon>Marinilabiliaceae</taxon>
        <taxon>Saccharicrinis</taxon>
    </lineage>
</organism>
<dbReference type="OrthoDB" id="9806954at2"/>
<evidence type="ECO:0000313" key="12">
    <source>
        <dbReference type="EMBL" id="GAF02228.1"/>
    </source>
</evidence>
<dbReference type="NCBIfam" id="TIGR00634">
    <property type="entry name" value="recN"/>
    <property type="match status" value="1"/>
</dbReference>
<evidence type="ECO:0000256" key="8">
    <source>
        <dbReference type="ARBA" id="ARBA00033408"/>
    </source>
</evidence>
<dbReference type="CDD" id="cd03241">
    <property type="entry name" value="ABC_RecN"/>
    <property type="match status" value="2"/>
</dbReference>
<dbReference type="PIRSF" id="PIRSF003128">
    <property type="entry name" value="RecN"/>
    <property type="match status" value="1"/>
</dbReference>
<dbReference type="Pfam" id="PF02463">
    <property type="entry name" value="SMC_N"/>
    <property type="match status" value="1"/>
</dbReference>
<keyword evidence="4" id="KW-0547">Nucleotide-binding</keyword>
<keyword evidence="10" id="KW-0175">Coiled coil</keyword>
<keyword evidence="5 9" id="KW-0227">DNA damage</keyword>
<comment type="caution">
    <text evidence="12">The sequence shown here is derived from an EMBL/GenBank/DDBJ whole genome shotgun (WGS) entry which is preliminary data.</text>
</comment>
<keyword evidence="6" id="KW-0067">ATP-binding</keyword>
<comment type="function">
    <text evidence="1 9">May be involved in recombinational repair of damaged DNA.</text>
</comment>
<evidence type="ECO:0000256" key="2">
    <source>
        <dbReference type="ARBA" id="ARBA00009441"/>
    </source>
</evidence>
<dbReference type="PANTHER" id="PTHR11059">
    <property type="entry name" value="DNA REPAIR PROTEIN RECN"/>
    <property type="match status" value="1"/>
</dbReference>
<evidence type="ECO:0000256" key="9">
    <source>
        <dbReference type="PIRNR" id="PIRNR003128"/>
    </source>
</evidence>
<name>W7Y3S1_9BACT</name>
<reference evidence="12 13" key="1">
    <citation type="journal article" date="2014" name="Genome Announc.">
        <title>Draft Genome Sequence of Cytophaga fermentans JCM 21142T, a Facultative Anaerobe Isolated from Marine Mud.</title>
        <authorList>
            <person name="Starns D."/>
            <person name="Oshima K."/>
            <person name="Suda W."/>
            <person name="Iino T."/>
            <person name="Yuki M."/>
            <person name="Inoue J."/>
            <person name="Kitamura K."/>
            <person name="Iida T."/>
            <person name="Darby A."/>
            <person name="Hattori M."/>
            <person name="Ohkuma M."/>
        </authorList>
    </citation>
    <scope>NUCLEOTIDE SEQUENCE [LARGE SCALE GENOMIC DNA]</scope>
    <source>
        <strain evidence="12 13">JCM 21142</strain>
    </source>
</reference>
<dbReference type="InterPro" id="IPR003395">
    <property type="entry name" value="RecF/RecN/SMC_N"/>
</dbReference>
<dbReference type="SUPFAM" id="SSF52540">
    <property type="entry name" value="P-loop containing nucleoside triphosphate hydrolases"/>
    <property type="match status" value="1"/>
</dbReference>
<dbReference type="STRING" id="869213.GCA_000517085_00689"/>
<dbReference type="EMBL" id="BAMD01000007">
    <property type="protein sequence ID" value="GAF02228.1"/>
    <property type="molecule type" value="Genomic_DNA"/>
</dbReference>
<evidence type="ECO:0000259" key="11">
    <source>
        <dbReference type="Pfam" id="PF02463"/>
    </source>
</evidence>
<proteinExistence type="inferred from homology"/>
<evidence type="ECO:0000313" key="13">
    <source>
        <dbReference type="Proteomes" id="UP000019402"/>
    </source>
</evidence>
<sequence>MLKSLFVSNYALIDQVEIDFCEGFSVITGETGAGKSIILGALSLVLGQRSDVSVLKDKGKKSVIEAVFNVSGYGLEELFRQEDVDYDADTTIRREILTSGKSRAFVNDTPVNLGFLKSVSLRLIDIHSQHQNLLLGEKDFQLNVVDTVAKNDALKEKYLEDYRGYNILIKRKKELESQNAKLAEEFDYMKFQFDELHQMKLVEGEQEGLEEEREMLSHASEIKGNLFANVEILSGETTPVLASLKEVTRNIEKIASFIGEGAEWSRRIESIYIDLEDLTKELEDKMEGIDHDPARLEFVSSRLDQLYSLQQKHRVDDLAGLIEIRDQLSEKLEKISSFDEDIEKVNKEIDAALKVLKQSSKQLTESRKKVIPSIEKQIVNQLVELGMPNARLVVDCKSGADYSENGCDDINFQFSANKKGELAAIPKVASGGEMSRVMLCIKALLSVSKGLPTIIFDEIDTGVSGEVADKMGGIMQEISENIQVISITHLPQIAVKGKHHYKVYKKDSLSDTNSSIEKLDYDLRVTEIAKMLSGSNLTDAALSNAKELLGASA</sequence>
<dbReference type="RefSeq" id="WP_027470680.1">
    <property type="nucleotide sequence ID" value="NZ_BAMD01000007.1"/>
</dbReference>
<dbReference type="PANTHER" id="PTHR11059:SF0">
    <property type="entry name" value="DNA REPAIR PROTEIN RECN"/>
    <property type="match status" value="1"/>
</dbReference>
<dbReference type="GO" id="GO:0006310">
    <property type="term" value="P:DNA recombination"/>
    <property type="evidence" value="ECO:0007669"/>
    <property type="project" value="InterPro"/>
</dbReference>
<dbReference type="Proteomes" id="UP000019402">
    <property type="component" value="Unassembled WGS sequence"/>
</dbReference>
<dbReference type="GO" id="GO:0006281">
    <property type="term" value="P:DNA repair"/>
    <property type="evidence" value="ECO:0007669"/>
    <property type="project" value="UniProtKB-KW"/>
</dbReference>
<evidence type="ECO:0000256" key="6">
    <source>
        <dbReference type="ARBA" id="ARBA00022840"/>
    </source>
</evidence>
<dbReference type="eggNOG" id="COG0497">
    <property type="taxonomic scope" value="Bacteria"/>
</dbReference>
<dbReference type="Gene3D" id="3.40.50.300">
    <property type="entry name" value="P-loop containing nucleotide triphosphate hydrolases"/>
    <property type="match status" value="2"/>
</dbReference>
<dbReference type="GO" id="GO:0009432">
    <property type="term" value="P:SOS response"/>
    <property type="evidence" value="ECO:0007669"/>
    <property type="project" value="TreeGrafter"/>
</dbReference>
<dbReference type="AlphaFoldDB" id="W7Y3S1"/>
<comment type="similarity">
    <text evidence="2 9">Belongs to the RecN family.</text>
</comment>
<gene>
    <name evidence="12" type="ORF">JCM21142_3857</name>
</gene>
<accession>W7Y3S1</accession>
<keyword evidence="13" id="KW-1185">Reference proteome</keyword>
<evidence type="ECO:0000256" key="4">
    <source>
        <dbReference type="ARBA" id="ARBA00022741"/>
    </source>
</evidence>
<dbReference type="InterPro" id="IPR004604">
    <property type="entry name" value="DNA_recomb/repair_RecN"/>
</dbReference>
<evidence type="ECO:0000256" key="5">
    <source>
        <dbReference type="ARBA" id="ARBA00022763"/>
    </source>
</evidence>
<dbReference type="InterPro" id="IPR027417">
    <property type="entry name" value="P-loop_NTPase"/>
</dbReference>
<dbReference type="GO" id="GO:0005524">
    <property type="term" value="F:ATP binding"/>
    <property type="evidence" value="ECO:0007669"/>
    <property type="project" value="UniProtKB-KW"/>
</dbReference>
<evidence type="ECO:0000256" key="10">
    <source>
        <dbReference type="SAM" id="Coils"/>
    </source>
</evidence>
<dbReference type="GO" id="GO:0043590">
    <property type="term" value="C:bacterial nucleoid"/>
    <property type="evidence" value="ECO:0007669"/>
    <property type="project" value="TreeGrafter"/>
</dbReference>
<evidence type="ECO:0000256" key="1">
    <source>
        <dbReference type="ARBA" id="ARBA00003618"/>
    </source>
</evidence>
<protein>
    <recommendedName>
        <fullName evidence="3 9">DNA repair protein RecN</fullName>
    </recommendedName>
    <alternativeName>
        <fullName evidence="8 9">Recombination protein N</fullName>
    </alternativeName>
</protein>